<proteinExistence type="predicted"/>
<gene>
    <name evidence="1" type="ORF">E2C01_069921</name>
</gene>
<organism evidence="1 2">
    <name type="scientific">Portunus trituberculatus</name>
    <name type="common">Swimming crab</name>
    <name type="synonym">Neptunus trituberculatus</name>
    <dbReference type="NCBI Taxonomy" id="210409"/>
    <lineage>
        <taxon>Eukaryota</taxon>
        <taxon>Metazoa</taxon>
        <taxon>Ecdysozoa</taxon>
        <taxon>Arthropoda</taxon>
        <taxon>Crustacea</taxon>
        <taxon>Multicrustacea</taxon>
        <taxon>Malacostraca</taxon>
        <taxon>Eumalacostraca</taxon>
        <taxon>Eucarida</taxon>
        <taxon>Decapoda</taxon>
        <taxon>Pleocyemata</taxon>
        <taxon>Brachyura</taxon>
        <taxon>Eubrachyura</taxon>
        <taxon>Portunoidea</taxon>
        <taxon>Portunidae</taxon>
        <taxon>Portuninae</taxon>
        <taxon>Portunus</taxon>
    </lineage>
</organism>
<comment type="caution">
    <text evidence="1">The sequence shown here is derived from an EMBL/GenBank/DDBJ whole genome shotgun (WGS) entry which is preliminary data.</text>
</comment>
<protein>
    <submittedName>
        <fullName evidence="1">Uncharacterized protein</fullName>
    </submittedName>
</protein>
<evidence type="ECO:0000313" key="2">
    <source>
        <dbReference type="Proteomes" id="UP000324222"/>
    </source>
</evidence>
<sequence>MLPDDSLQHPRLHTHS</sequence>
<keyword evidence="2" id="KW-1185">Reference proteome</keyword>
<name>A0A5B7HRB3_PORTR</name>
<evidence type="ECO:0000313" key="1">
    <source>
        <dbReference type="EMBL" id="MPC75531.1"/>
    </source>
</evidence>
<dbReference type="Proteomes" id="UP000324222">
    <property type="component" value="Unassembled WGS sequence"/>
</dbReference>
<dbReference type="EMBL" id="VSRR010041336">
    <property type="protein sequence ID" value="MPC75531.1"/>
    <property type="molecule type" value="Genomic_DNA"/>
</dbReference>
<dbReference type="AlphaFoldDB" id="A0A5B7HRB3"/>
<accession>A0A5B7HRB3</accession>
<reference evidence="1 2" key="1">
    <citation type="submission" date="2019-05" db="EMBL/GenBank/DDBJ databases">
        <title>Another draft genome of Portunus trituberculatus and its Hox gene families provides insights of decapod evolution.</title>
        <authorList>
            <person name="Jeong J.-H."/>
            <person name="Song I."/>
            <person name="Kim S."/>
            <person name="Choi T."/>
            <person name="Kim D."/>
            <person name="Ryu S."/>
            <person name="Kim W."/>
        </authorList>
    </citation>
    <scope>NUCLEOTIDE SEQUENCE [LARGE SCALE GENOMIC DNA]</scope>
    <source>
        <tissue evidence="1">Muscle</tissue>
    </source>
</reference>